<gene>
    <name evidence="1" type="primary">Necator_chrX.g22988</name>
    <name evidence="1" type="ORF">RB195_022825</name>
</gene>
<sequence>MHTQSSKASQLNACALSRLKHLSAGIALVFQTAVCLPSDMNRVLSSGIGGTETELRVKVKDFHLTELGKKQSHPGPPQDSTQAVLPGYWFPSASPGMMFDEFIDAHLSPVHEPLWGQRLLSTTLWTVSLVNMSLVRSFFAFRSQEAISIEDVPHVFMSHSE</sequence>
<evidence type="ECO:0000313" key="1">
    <source>
        <dbReference type="EMBL" id="KAK6761876.1"/>
    </source>
</evidence>
<accession>A0ABR1EJB2</accession>
<proteinExistence type="predicted"/>
<name>A0ABR1EJB2_NECAM</name>
<comment type="caution">
    <text evidence="1">The sequence shown here is derived from an EMBL/GenBank/DDBJ whole genome shotgun (WGS) entry which is preliminary data.</text>
</comment>
<evidence type="ECO:0000313" key="2">
    <source>
        <dbReference type="Proteomes" id="UP001303046"/>
    </source>
</evidence>
<reference evidence="1 2" key="1">
    <citation type="submission" date="2023-08" db="EMBL/GenBank/DDBJ databases">
        <title>A Necator americanus chromosomal reference genome.</title>
        <authorList>
            <person name="Ilik V."/>
            <person name="Petrzelkova K.J."/>
            <person name="Pardy F."/>
            <person name="Fuh T."/>
            <person name="Niatou-Singa F.S."/>
            <person name="Gouil Q."/>
            <person name="Baker L."/>
            <person name="Ritchie M.E."/>
            <person name="Jex A.R."/>
            <person name="Gazzola D."/>
            <person name="Li H."/>
            <person name="Toshio Fujiwara R."/>
            <person name="Zhan B."/>
            <person name="Aroian R.V."/>
            <person name="Pafco B."/>
            <person name="Schwarz E.M."/>
        </authorList>
    </citation>
    <scope>NUCLEOTIDE SEQUENCE [LARGE SCALE GENOMIC DNA]</scope>
    <source>
        <strain evidence="1 2">Aroian</strain>
        <tissue evidence="1">Whole animal</tissue>
    </source>
</reference>
<dbReference type="Proteomes" id="UP001303046">
    <property type="component" value="Unassembled WGS sequence"/>
</dbReference>
<organism evidence="1 2">
    <name type="scientific">Necator americanus</name>
    <name type="common">Human hookworm</name>
    <dbReference type="NCBI Taxonomy" id="51031"/>
    <lineage>
        <taxon>Eukaryota</taxon>
        <taxon>Metazoa</taxon>
        <taxon>Ecdysozoa</taxon>
        <taxon>Nematoda</taxon>
        <taxon>Chromadorea</taxon>
        <taxon>Rhabditida</taxon>
        <taxon>Rhabditina</taxon>
        <taxon>Rhabditomorpha</taxon>
        <taxon>Strongyloidea</taxon>
        <taxon>Ancylostomatidae</taxon>
        <taxon>Bunostominae</taxon>
        <taxon>Necator</taxon>
    </lineage>
</organism>
<keyword evidence="2" id="KW-1185">Reference proteome</keyword>
<protein>
    <submittedName>
        <fullName evidence="1">Uncharacterized protein</fullName>
    </submittedName>
</protein>
<dbReference type="EMBL" id="JAVFWL010000006">
    <property type="protein sequence ID" value="KAK6761876.1"/>
    <property type="molecule type" value="Genomic_DNA"/>
</dbReference>